<dbReference type="PATRIC" id="fig|1365251.3.peg.3413"/>
<protein>
    <recommendedName>
        <fullName evidence="3">Flavodoxin-like fold domain-containing protein</fullName>
    </recommendedName>
</protein>
<sequence length="191" mass="21918">MTKKILILNGNPKSTSFCQQLANIYTVEAREYYEVKHFNLSEMAFNPILDSGYDADQDLEPDLQDFQKWILRAEHIVIFSPIWWGGLPAKLKGLFDRSFLPHFAFKYEQDNPQPTPLLIGKTARIVLTMDMPEPFLEEQARPVLEQLDKYTLQFSGIEKAATNLFGSMVSATQEEKQNWEKLVKSLGSQGI</sequence>
<proteinExistence type="inferred from homology"/>
<dbReference type="InterPro" id="IPR051545">
    <property type="entry name" value="NAD(P)H_dehydrogenase_qn"/>
</dbReference>
<dbReference type="InterPro" id="IPR003680">
    <property type="entry name" value="Flavodoxin_fold"/>
</dbReference>
<evidence type="ECO:0000256" key="1">
    <source>
        <dbReference type="ARBA" id="ARBA00006252"/>
    </source>
</evidence>
<dbReference type="OrthoDB" id="9798454at2"/>
<accession>A0A167DN58</accession>
<dbReference type="RefSeq" id="WP_063362750.1">
    <property type="nucleotide sequence ID" value="NZ_AUXZ01000084.1"/>
</dbReference>
<dbReference type="PANTHER" id="PTHR10204">
    <property type="entry name" value="NAD P H OXIDOREDUCTASE-RELATED"/>
    <property type="match status" value="1"/>
</dbReference>
<comment type="similarity">
    <text evidence="1">Belongs to the NAD(P)H dehydrogenase (quinone) family.</text>
</comment>
<dbReference type="InterPro" id="IPR029039">
    <property type="entry name" value="Flavoprotein-like_sf"/>
</dbReference>
<dbReference type="Gene3D" id="3.40.50.360">
    <property type="match status" value="1"/>
</dbReference>
<dbReference type="GO" id="GO:0005829">
    <property type="term" value="C:cytosol"/>
    <property type="evidence" value="ECO:0007669"/>
    <property type="project" value="TreeGrafter"/>
</dbReference>
<keyword evidence="2" id="KW-0560">Oxidoreductase</keyword>
<dbReference type="EMBL" id="AUXZ01000084">
    <property type="protein sequence ID" value="KZN49083.1"/>
    <property type="molecule type" value="Genomic_DNA"/>
</dbReference>
<dbReference type="GO" id="GO:0003955">
    <property type="term" value="F:NAD(P)H dehydrogenase (quinone) activity"/>
    <property type="evidence" value="ECO:0007669"/>
    <property type="project" value="TreeGrafter"/>
</dbReference>
<feature type="domain" description="Flavodoxin-like fold" evidence="3">
    <location>
        <begin position="3"/>
        <end position="177"/>
    </location>
</feature>
<comment type="caution">
    <text evidence="4">The sequence shown here is derived from an EMBL/GenBank/DDBJ whole genome shotgun (WGS) entry which is preliminary data.</text>
</comment>
<dbReference type="SUPFAM" id="SSF52218">
    <property type="entry name" value="Flavoproteins"/>
    <property type="match status" value="1"/>
</dbReference>
<organism evidence="4 5">
    <name type="scientific">Pseudoalteromonas luteoviolacea H33</name>
    <dbReference type="NCBI Taxonomy" id="1365251"/>
    <lineage>
        <taxon>Bacteria</taxon>
        <taxon>Pseudomonadati</taxon>
        <taxon>Pseudomonadota</taxon>
        <taxon>Gammaproteobacteria</taxon>
        <taxon>Alteromonadales</taxon>
        <taxon>Pseudoalteromonadaceae</taxon>
        <taxon>Pseudoalteromonas</taxon>
    </lineage>
</organism>
<dbReference type="PANTHER" id="PTHR10204:SF34">
    <property type="entry name" value="NAD(P)H DEHYDROGENASE [QUINONE] 1 ISOFORM 1"/>
    <property type="match status" value="1"/>
</dbReference>
<evidence type="ECO:0000313" key="5">
    <source>
        <dbReference type="Proteomes" id="UP000076503"/>
    </source>
</evidence>
<dbReference type="AlphaFoldDB" id="A0A167DN58"/>
<reference evidence="4 5" key="1">
    <citation type="submission" date="2013-07" db="EMBL/GenBank/DDBJ databases">
        <title>Comparative Genomic and Metabolomic Analysis of Twelve Strains of Pseudoalteromonas luteoviolacea.</title>
        <authorList>
            <person name="Vynne N.G."/>
            <person name="Mansson M."/>
            <person name="Gram L."/>
        </authorList>
    </citation>
    <scope>NUCLEOTIDE SEQUENCE [LARGE SCALE GENOMIC DNA]</scope>
    <source>
        <strain evidence="4 5">H33</strain>
    </source>
</reference>
<dbReference type="Pfam" id="PF02525">
    <property type="entry name" value="Flavodoxin_2"/>
    <property type="match status" value="1"/>
</dbReference>
<name>A0A167DN58_9GAMM</name>
<evidence type="ECO:0000313" key="4">
    <source>
        <dbReference type="EMBL" id="KZN49083.1"/>
    </source>
</evidence>
<evidence type="ECO:0000256" key="2">
    <source>
        <dbReference type="ARBA" id="ARBA00023002"/>
    </source>
</evidence>
<dbReference type="Proteomes" id="UP000076503">
    <property type="component" value="Unassembled WGS sequence"/>
</dbReference>
<gene>
    <name evidence="4" type="ORF">N476_20450</name>
</gene>
<evidence type="ECO:0000259" key="3">
    <source>
        <dbReference type="Pfam" id="PF02525"/>
    </source>
</evidence>